<name>A0A830ERF6_9EURY</name>
<dbReference type="Gene3D" id="1.25.40.80">
    <property type="match status" value="1"/>
</dbReference>
<feature type="binding site" evidence="4">
    <location>
        <position position="288"/>
    </location>
    <ligand>
        <name>FAD</name>
        <dbReference type="ChEBI" id="CHEBI:57692"/>
    </ligand>
</feature>
<dbReference type="GO" id="GO:0003677">
    <property type="term" value="F:DNA binding"/>
    <property type="evidence" value="ECO:0007669"/>
    <property type="project" value="TreeGrafter"/>
</dbReference>
<dbReference type="PROSITE" id="PS51645">
    <property type="entry name" value="PHR_CRY_ALPHA_BETA"/>
    <property type="match status" value="1"/>
</dbReference>
<feature type="domain" description="Photolyase/cryptochrome alpha/beta" evidence="7">
    <location>
        <begin position="30"/>
        <end position="151"/>
    </location>
</feature>
<protein>
    <submittedName>
        <fullName evidence="8">Deoxyribodipyrimidine photo-lyase</fullName>
    </submittedName>
</protein>
<dbReference type="AlphaFoldDB" id="A0A830ERF6"/>
<dbReference type="PROSITE" id="PS00394">
    <property type="entry name" value="DNA_PHOTOLYASES_1_1"/>
    <property type="match status" value="1"/>
</dbReference>
<keyword evidence="3 6" id="KW-0157">Chromophore</keyword>
<dbReference type="Gene3D" id="1.10.579.10">
    <property type="entry name" value="DNA Cyclobutane Dipyrimidine Photolyase, subunit A, domain 3"/>
    <property type="match status" value="1"/>
</dbReference>
<reference evidence="8" key="2">
    <citation type="submission" date="2020-09" db="EMBL/GenBank/DDBJ databases">
        <authorList>
            <person name="Sun Q."/>
            <person name="Ohkuma M."/>
        </authorList>
    </citation>
    <scope>NUCLEOTIDE SEQUENCE</scope>
    <source>
        <strain evidence="8">JCM 14359</strain>
    </source>
</reference>
<evidence type="ECO:0000256" key="5">
    <source>
        <dbReference type="PIRSR" id="PIRSR602081-2"/>
    </source>
</evidence>
<dbReference type="PRINTS" id="PR00147">
    <property type="entry name" value="DNAPHOTLYASE"/>
</dbReference>
<evidence type="ECO:0000259" key="7">
    <source>
        <dbReference type="PROSITE" id="PS51645"/>
    </source>
</evidence>
<comment type="caution">
    <text evidence="8">The sequence shown here is derived from an EMBL/GenBank/DDBJ whole genome shotgun (WGS) entry which is preliminary data.</text>
</comment>
<keyword evidence="2 4" id="KW-0274">FAD</keyword>
<comment type="similarity">
    <text evidence="6">Belongs to the DNA photolyase family.</text>
</comment>
<dbReference type="GO" id="GO:0071949">
    <property type="term" value="F:FAD binding"/>
    <property type="evidence" value="ECO:0007669"/>
    <property type="project" value="TreeGrafter"/>
</dbReference>
<organism evidence="8 9">
    <name type="scientific">Halobellus salinus</name>
    <dbReference type="NCBI Taxonomy" id="931585"/>
    <lineage>
        <taxon>Archaea</taxon>
        <taxon>Methanobacteriati</taxon>
        <taxon>Methanobacteriota</taxon>
        <taxon>Stenosarchaea group</taxon>
        <taxon>Halobacteria</taxon>
        <taxon>Halobacteriales</taxon>
        <taxon>Haloferacaceae</taxon>
        <taxon>Halobellus</taxon>
    </lineage>
</organism>
<evidence type="ECO:0000256" key="1">
    <source>
        <dbReference type="ARBA" id="ARBA00022630"/>
    </source>
</evidence>
<dbReference type="Pfam" id="PF03441">
    <property type="entry name" value="FAD_binding_7"/>
    <property type="match status" value="1"/>
</dbReference>
<dbReference type="GO" id="GO:0006139">
    <property type="term" value="P:nucleobase-containing compound metabolic process"/>
    <property type="evidence" value="ECO:0007669"/>
    <property type="project" value="UniProtKB-ARBA"/>
</dbReference>
<proteinExistence type="inferred from homology"/>
<keyword evidence="9" id="KW-1185">Reference proteome</keyword>
<dbReference type="InterPro" id="IPR018394">
    <property type="entry name" value="DNA_photolyase_1_CS_C"/>
</dbReference>
<evidence type="ECO:0000256" key="4">
    <source>
        <dbReference type="PIRSR" id="PIRSR602081-1"/>
    </source>
</evidence>
<dbReference type="InterPro" id="IPR005101">
    <property type="entry name" value="Cryptochr/Photolyase_FAD-bd"/>
</dbReference>
<dbReference type="InterPro" id="IPR014729">
    <property type="entry name" value="Rossmann-like_a/b/a_fold"/>
</dbReference>
<feature type="binding site" evidence="4">
    <location>
        <begin position="388"/>
        <end position="390"/>
    </location>
    <ligand>
        <name>FAD</name>
        <dbReference type="ChEBI" id="CHEBI:57692"/>
    </ligand>
</feature>
<dbReference type="InterPro" id="IPR036155">
    <property type="entry name" value="Crypto/Photolyase_N_sf"/>
</dbReference>
<dbReference type="InterPro" id="IPR006050">
    <property type="entry name" value="DNA_photolyase_N"/>
</dbReference>
<gene>
    <name evidence="8" type="ORF">GCM10008995_28050</name>
</gene>
<feature type="site" description="Electron transfer via tryptophanyl radical" evidence="5">
    <location>
        <position position="398"/>
    </location>
</feature>
<dbReference type="Gene3D" id="3.40.50.620">
    <property type="entry name" value="HUPs"/>
    <property type="match status" value="1"/>
</dbReference>
<reference evidence="8" key="1">
    <citation type="journal article" date="2014" name="Int. J. Syst. Evol. Microbiol.">
        <title>Complete genome sequence of Corynebacterium casei LMG S-19264T (=DSM 44701T), isolated from a smear-ripened cheese.</title>
        <authorList>
            <consortium name="US DOE Joint Genome Institute (JGI-PGF)"/>
            <person name="Walter F."/>
            <person name="Albersmeier A."/>
            <person name="Kalinowski J."/>
            <person name="Ruckert C."/>
        </authorList>
    </citation>
    <scope>NUCLEOTIDE SEQUENCE</scope>
    <source>
        <strain evidence="8">JCM 14359</strain>
    </source>
</reference>
<dbReference type="Pfam" id="PF00875">
    <property type="entry name" value="DNA_photolyase"/>
    <property type="match status" value="1"/>
</dbReference>
<keyword evidence="8" id="KW-0456">Lyase</keyword>
<dbReference type="Proteomes" id="UP000653099">
    <property type="component" value="Unassembled WGS sequence"/>
</dbReference>
<evidence type="ECO:0000313" key="8">
    <source>
        <dbReference type="EMBL" id="GGJ16551.1"/>
    </source>
</evidence>
<dbReference type="EMBL" id="BMOC01000027">
    <property type="protein sequence ID" value="GGJ16551.1"/>
    <property type="molecule type" value="Genomic_DNA"/>
</dbReference>
<evidence type="ECO:0000256" key="2">
    <source>
        <dbReference type="ARBA" id="ARBA00022827"/>
    </source>
</evidence>
<sequence length="488" mass="55663">MGRPAAPPPRRPDTLGYGHTTHTAAVLRVCMHIFWHQRDLRIPDNRGLTRAAADDTTLPVYVVDPDLLKQVGRRQRAFLLDGVRKLRERYRELDSELVVRSGAPAEVLADLVDATDADRVYYNTHYRPARRNRQRRVDGAVPTESATDLVLVDPARLESDYPNHSRFYDDWQAESKLPPSATPDADALASVAGDAGGTIPDVDADIDLPEAGHRAARERYDRFLDAGIETYNDTRDDMRLAVERPVGAVSRLSPYLAAGMIGIREVWADATERHDAAAGNARRNIGKYRYELSWREQNYHLLYHNPTLLVENYEHVPNPIAWENDPEQFEAWKRGETGYPLIDAGMRQLNTEGYIHNRPRQNVASFLTKHLLVDWRKGARYFTRQLIDHDPASNHGNWQWIASTGTDSVDVRIFDPVAQLSKYDDGAHYVTAYVPELRDVPARKVVEWPNLSRAERERLAPAYPHPIVDRNEAYDRAQRTFERALGKR</sequence>
<dbReference type="PANTHER" id="PTHR11455">
    <property type="entry name" value="CRYPTOCHROME"/>
    <property type="match status" value="1"/>
</dbReference>
<evidence type="ECO:0000313" key="9">
    <source>
        <dbReference type="Proteomes" id="UP000653099"/>
    </source>
</evidence>
<feature type="site" description="Electron transfer via tryptophanyl radical" evidence="5">
    <location>
        <position position="375"/>
    </location>
</feature>
<feature type="site" description="Electron transfer via tryptophanyl radical" evidence="5">
    <location>
        <position position="322"/>
    </location>
</feature>
<accession>A0A830ERF6</accession>
<feature type="binding site" evidence="4">
    <location>
        <position position="231"/>
    </location>
    <ligand>
        <name>FAD</name>
        <dbReference type="ChEBI" id="CHEBI:57692"/>
    </ligand>
</feature>
<dbReference type="InterPro" id="IPR002081">
    <property type="entry name" value="Cryptochrome/DNA_photolyase_1"/>
</dbReference>
<dbReference type="InterPro" id="IPR036134">
    <property type="entry name" value="Crypto/Photolyase_FAD-like_sf"/>
</dbReference>
<evidence type="ECO:0000256" key="6">
    <source>
        <dbReference type="RuleBase" id="RU004182"/>
    </source>
</evidence>
<dbReference type="PANTHER" id="PTHR11455:SF9">
    <property type="entry name" value="CRYPTOCHROME CIRCADIAN CLOCK 5 ISOFORM X1"/>
    <property type="match status" value="1"/>
</dbReference>
<keyword evidence="1 4" id="KW-0285">Flavoprotein</keyword>
<evidence type="ECO:0000256" key="3">
    <source>
        <dbReference type="ARBA" id="ARBA00022991"/>
    </source>
</evidence>
<dbReference type="SUPFAM" id="SSF52425">
    <property type="entry name" value="Cryptochrome/photolyase, N-terminal domain"/>
    <property type="match status" value="1"/>
</dbReference>
<dbReference type="GO" id="GO:0006950">
    <property type="term" value="P:response to stress"/>
    <property type="evidence" value="ECO:0007669"/>
    <property type="project" value="UniProtKB-ARBA"/>
</dbReference>
<comment type="cofactor">
    <cofactor evidence="4">
        <name>FAD</name>
        <dbReference type="ChEBI" id="CHEBI:57692"/>
    </cofactor>
    <text evidence="4">Binds 1 FAD per subunit.</text>
</comment>
<dbReference type="GO" id="GO:0003904">
    <property type="term" value="F:deoxyribodipyrimidine photo-lyase activity"/>
    <property type="evidence" value="ECO:0007669"/>
    <property type="project" value="TreeGrafter"/>
</dbReference>
<dbReference type="SUPFAM" id="SSF48173">
    <property type="entry name" value="Cryptochrome/photolyase FAD-binding domain"/>
    <property type="match status" value="1"/>
</dbReference>